<keyword evidence="3" id="KW-1003">Cell membrane</keyword>
<comment type="similarity">
    <text evidence="7">Belongs to the binding-protein-dependent transport system permease family.</text>
</comment>
<keyword evidence="2 7" id="KW-0813">Transport</keyword>
<feature type="transmembrane region" description="Helical" evidence="7">
    <location>
        <begin position="172"/>
        <end position="197"/>
    </location>
</feature>
<dbReference type="InterPro" id="IPR035906">
    <property type="entry name" value="MetI-like_sf"/>
</dbReference>
<dbReference type="AlphaFoldDB" id="A0A495IIA4"/>
<evidence type="ECO:0000259" key="8">
    <source>
        <dbReference type="PROSITE" id="PS50928"/>
    </source>
</evidence>
<proteinExistence type="inferred from homology"/>
<name>A0A495IIA4_9MICO</name>
<dbReference type="Proteomes" id="UP000280008">
    <property type="component" value="Unassembled WGS sequence"/>
</dbReference>
<evidence type="ECO:0000256" key="7">
    <source>
        <dbReference type="RuleBase" id="RU363032"/>
    </source>
</evidence>
<dbReference type="PANTHER" id="PTHR43227:SF8">
    <property type="entry name" value="DIACETYLCHITOBIOSE UPTAKE SYSTEM PERMEASE PROTEIN DASB"/>
    <property type="match status" value="1"/>
</dbReference>
<reference evidence="9 10" key="1">
    <citation type="submission" date="2018-10" db="EMBL/GenBank/DDBJ databases">
        <title>Sequencing the genomes of 1000 actinobacteria strains.</title>
        <authorList>
            <person name="Klenk H.-P."/>
        </authorList>
    </citation>
    <scope>NUCLEOTIDE SEQUENCE [LARGE SCALE GENOMIC DNA]</scope>
    <source>
        <strain evidence="9 10">DSM 17894</strain>
    </source>
</reference>
<evidence type="ECO:0000256" key="6">
    <source>
        <dbReference type="ARBA" id="ARBA00023136"/>
    </source>
</evidence>
<dbReference type="PANTHER" id="PTHR43227">
    <property type="entry name" value="BLL4140 PROTEIN"/>
    <property type="match status" value="1"/>
</dbReference>
<evidence type="ECO:0000256" key="4">
    <source>
        <dbReference type="ARBA" id="ARBA00022692"/>
    </source>
</evidence>
<gene>
    <name evidence="9" type="ORF">C8E83_2578</name>
</gene>
<accession>A0A495IIA4</accession>
<keyword evidence="6 7" id="KW-0472">Membrane</keyword>
<keyword evidence="10" id="KW-1185">Reference proteome</keyword>
<keyword evidence="5 7" id="KW-1133">Transmembrane helix</keyword>
<evidence type="ECO:0000256" key="2">
    <source>
        <dbReference type="ARBA" id="ARBA00022448"/>
    </source>
</evidence>
<dbReference type="InterPro" id="IPR050809">
    <property type="entry name" value="UgpAE/MalFG_permease"/>
</dbReference>
<keyword evidence="4 7" id="KW-0812">Transmembrane</keyword>
<evidence type="ECO:0000313" key="10">
    <source>
        <dbReference type="Proteomes" id="UP000280008"/>
    </source>
</evidence>
<feature type="transmembrane region" description="Helical" evidence="7">
    <location>
        <begin position="117"/>
        <end position="141"/>
    </location>
</feature>
<dbReference type="InterPro" id="IPR000515">
    <property type="entry name" value="MetI-like"/>
</dbReference>
<dbReference type="OrthoDB" id="9804439at2"/>
<evidence type="ECO:0000313" key="9">
    <source>
        <dbReference type="EMBL" id="RKR75430.1"/>
    </source>
</evidence>
<evidence type="ECO:0000256" key="3">
    <source>
        <dbReference type="ARBA" id="ARBA00022475"/>
    </source>
</evidence>
<comment type="caution">
    <text evidence="9">The sequence shown here is derived from an EMBL/GenBank/DDBJ whole genome shotgun (WGS) entry which is preliminary data.</text>
</comment>
<feature type="transmembrane region" description="Helical" evidence="7">
    <location>
        <begin position="79"/>
        <end position="105"/>
    </location>
</feature>
<feature type="transmembrane region" description="Helical" evidence="7">
    <location>
        <begin position="218"/>
        <end position="242"/>
    </location>
</feature>
<protein>
    <submittedName>
        <fullName evidence="9">N,N'-diacetylchitobiose transport system permease protein</fullName>
    </submittedName>
</protein>
<feature type="transmembrane region" description="Helical" evidence="7">
    <location>
        <begin position="283"/>
        <end position="301"/>
    </location>
</feature>
<dbReference type="CDD" id="cd06261">
    <property type="entry name" value="TM_PBP2"/>
    <property type="match status" value="1"/>
</dbReference>
<dbReference type="Pfam" id="PF00528">
    <property type="entry name" value="BPD_transp_1"/>
    <property type="match status" value="1"/>
</dbReference>
<dbReference type="GO" id="GO:0055085">
    <property type="term" value="P:transmembrane transport"/>
    <property type="evidence" value="ECO:0007669"/>
    <property type="project" value="InterPro"/>
</dbReference>
<evidence type="ECO:0000256" key="1">
    <source>
        <dbReference type="ARBA" id="ARBA00004651"/>
    </source>
</evidence>
<dbReference type="SUPFAM" id="SSF161098">
    <property type="entry name" value="MetI-like"/>
    <property type="match status" value="1"/>
</dbReference>
<organism evidence="9 10">
    <name type="scientific">Frondihabitans australicus</name>
    <dbReference type="NCBI Taxonomy" id="386892"/>
    <lineage>
        <taxon>Bacteria</taxon>
        <taxon>Bacillati</taxon>
        <taxon>Actinomycetota</taxon>
        <taxon>Actinomycetes</taxon>
        <taxon>Micrococcales</taxon>
        <taxon>Microbacteriaceae</taxon>
        <taxon>Frondihabitans</taxon>
    </lineage>
</organism>
<feature type="transmembrane region" description="Helical" evidence="7">
    <location>
        <begin position="21"/>
        <end position="46"/>
    </location>
</feature>
<dbReference type="RefSeq" id="WP_121370232.1">
    <property type="nucleotide sequence ID" value="NZ_RBKS01000001.1"/>
</dbReference>
<dbReference type="Gene3D" id="1.10.3720.10">
    <property type="entry name" value="MetI-like"/>
    <property type="match status" value="1"/>
</dbReference>
<feature type="domain" description="ABC transmembrane type-1" evidence="8">
    <location>
        <begin position="83"/>
        <end position="300"/>
    </location>
</feature>
<evidence type="ECO:0000256" key="5">
    <source>
        <dbReference type="ARBA" id="ARBA00022989"/>
    </source>
</evidence>
<dbReference type="GO" id="GO:0005886">
    <property type="term" value="C:plasma membrane"/>
    <property type="evidence" value="ECO:0007669"/>
    <property type="project" value="UniProtKB-SubCell"/>
</dbReference>
<sequence length="311" mass="34428">MAITLDRPRTGARAPKRRSWAPLWLLSPAGIVILAVTVAPIVYLVFTSFTDYDQRSLFTGAYDAVGLAQYTSLLGDPAFWASLVRTILFTAAMVVGSIAIGTGVSHLLTRLGTVMRYVVTIVLIFAWGMPNVASSIVWKWLFQPGYGVVNWLLTQTHLFGDMTNTAWSNSTFLSYFSIWMLIVWQAVPFIALTLYAAETQIPIDLKEAARLDGASEWRVYRTIVVTFLRPTLLLVTILSVIWDFNVFNQIWLVSQGGPDSSTTTLGVYSFITAFVSFDVGKGAAISVVTTLLLVILTSFYVRNLLRSGEDL</sequence>
<dbReference type="EMBL" id="RBKS01000001">
    <property type="protein sequence ID" value="RKR75430.1"/>
    <property type="molecule type" value="Genomic_DNA"/>
</dbReference>
<comment type="subcellular location">
    <subcellularLocation>
        <location evidence="1 7">Cell membrane</location>
        <topology evidence="1 7">Multi-pass membrane protein</topology>
    </subcellularLocation>
</comment>
<dbReference type="PROSITE" id="PS50928">
    <property type="entry name" value="ABC_TM1"/>
    <property type="match status" value="1"/>
</dbReference>